<dbReference type="GO" id="GO:0003700">
    <property type="term" value="F:DNA-binding transcription factor activity"/>
    <property type="evidence" value="ECO:0007669"/>
    <property type="project" value="TreeGrafter"/>
</dbReference>
<dbReference type="Proteomes" id="UP000748108">
    <property type="component" value="Unassembled WGS sequence"/>
</dbReference>
<protein>
    <submittedName>
        <fullName evidence="6">LacI family transcriptional regulator</fullName>
    </submittedName>
</protein>
<dbReference type="PANTHER" id="PTHR30146:SF109">
    <property type="entry name" value="HTH-TYPE TRANSCRIPTIONAL REGULATOR GALS"/>
    <property type="match status" value="1"/>
</dbReference>
<gene>
    <name evidence="6" type="ORF">KM312_06515</name>
</gene>
<evidence type="ECO:0000256" key="3">
    <source>
        <dbReference type="ARBA" id="ARBA00023163"/>
    </source>
</evidence>
<feature type="region of interest" description="Disordered" evidence="4">
    <location>
        <begin position="96"/>
        <end position="129"/>
    </location>
</feature>
<evidence type="ECO:0000259" key="5">
    <source>
        <dbReference type="PROSITE" id="PS50932"/>
    </source>
</evidence>
<accession>A0A947D198</accession>
<feature type="compositionally biased region" description="Polar residues" evidence="4">
    <location>
        <begin position="100"/>
        <end position="112"/>
    </location>
</feature>
<keyword evidence="2" id="KW-0238">DNA-binding</keyword>
<evidence type="ECO:0000256" key="2">
    <source>
        <dbReference type="ARBA" id="ARBA00023125"/>
    </source>
</evidence>
<dbReference type="GO" id="GO:0000976">
    <property type="term" value="F:transcription cis-regulatory region binding"/>
    <property type="evidence" value="ECO:0007669"/>
    <property type="project" value="TreeGrafter"/>
</dbReference>
<dbReference type="InterPro" id="IPR028082">
    <property type="entry name" value="Peripla_BP_I"/>
</dbReference>
<name>A0A947D198_HYDSH</name>
<dbReference type="InterPro" id="IPR010982">
    <property type="entry name" value="Lambda_DNA-bd_dom_sf"/>
</dbReference>
<dbReference type="Gene3D" id="1.10.260.40">
    <property type="entry name" value="lambda repressor-like DNA-binding domains"/>
    <property type="match status" value="1"/>
</dbReference>
<reference evidence="6" key="1">
    <citation type="journal article" date="2021" name="Microbiology">
        <title>Metagenomic Analysis of the Microbial Community in the Underground Coal Fire Area (Kemerovo Region, Russia) Revealed Predominance of Thermophilic Members of the Phyla Deinococcus-thermus, Aquificae, and Firmicutes.</title>
        <authorList>
            <person name="Kadnikov V."/>
            <person name="Mardanov A.V."/>
            <person name="Beletsky A.V."/>
            <person name="Karnachuk O.V."/>
            <person name="Ravin N.V."/>
        </authorList>
    </citation>
    <scope>NUCLEOTIDE SEQUENCE</scope>
    <source>
        <strain evidence="6">RBS10-49</strain>
    </source>
</reference>
<dbReference type="EMBL" id="JAHHQF010000052">
    <property type="protein sequence ID" value="MBT9282296.1"/>
    <property type="molecule type" value="Genomic_DNA"/>
</dbReference>
<dbReference type="InterPro" id="IPR000843">
    <property type="entry name" value="HTH_LacI"/>
</dbReference>
<sequence>MEIAMPPTIYDVARAAGVSIATVSHVLNGTGRVSDAVRKRVLETIRALNDQPDLNAASLTRKKTHTFGLIVPDIANPYFAELARLVEDESHRHGDAVSSAAPTMRTSGSSAISPFFERSGSTASSSPREWAIRNGSGSPIRPLVLSIPEAVGIVGFDDTPLAALADPPLSSVAQPLRAMVRLAVSVLLSGSGQVSGSGQEGAAHRAGKEWRFPPELVVRASSARTRGSLRRT</sequence>
<dbReference type="Gene3D" id="3.40.50.2300">
    <property type="match status" value="2"/>
</dbReference>
<keyword evidence="1" id="KW-0805">Transcription regulation</keyword>
<dbReference type="PROSITE" id="PS00356">
    <property type="entry name" value="HTH_LACI_1"/>
    <property type="match status" value="1"/>
</dbReference>
<dbReference type="Pfam" id="PF13377">
    <property type="entry name" value="Peripla_BP_3"/>
    <property type="match status" value="1"/>
</dbReference>
<dbReference type="AlphaFoldDB" id="A0A947D198"/>
<feature type="domain" description="HTH lacI-type" evidence="5">
    <location>
        <begin position="7"/>
        <end position="61"/>
    </location>
</feature>
<comment type="caution">
    <text evidence="6">The sequence shown here is derived from an EMBL/GenBank/DDBJ whole genome shotgun (WGS) entry which is preliminary data.</text>
</comment>
<dbReference type="PANTHER" id="PTHR30146">
    <property type="entry name" value="LACI-RELATED TRANSCRIPTIONAL REPRESSOR"/>
    <property type="match status" value="1"/>
</dbReference>
<keyword evidence="3" id="KW-0804">Transcription</keyword>
<evidence type="ECO:0000313" key="7">
    <source>
        <dbReference type="Proteomes" id="UP000748108"/>
    </source>
</evidence>
<proteinExistence type="predicted"/>
<organism evidence="6 7">
    <name type="scientific">Hydrogenibacillus schlegelii</name>
    <name type="common">Bacillus schlegelii</name>
    <dbReference type="NCBI Taxonomy" id="1484"/>
    <lineage>
        <taxon>Bacteria</taxon>
        <taxon>Bacillati</taxon>
        <taxon>Bacillota</taxon>
        <taxon>Bacilli</taxon>
        <taxon>Bacillales</taxon>
        <taxon>Bacillales Family X. Incertae Sedis</taxon>
        <taxon>Hydrogenibacillus</taxon>
    </lineage>
</organism>
<dbReference type="PRINTS" id="PR00036">
    <property type="entry name" value="HTHLACI"/>
</dbReference>
<dbReference type="SUPFAM" id="SSF53822">
    <property type="entry name" value="Periplasmic binding protein-like I"/>
    <property type="match status" value="2"/>
</dbReference>
<dbReference type="PROSITE" id="PS50932">
    <property type="entry name" value="HTH_LACI_2"/>
    <property type="match status" value="1"/>
</dbReference>
<evidence type="ECO:0000256" key="4">
    <source>
        <dbReference type="SAM" id="MobiDB-lite"/>
    </source>
</evidence>
<dbReference type="CDD" id="cd01392">
    <property type="entry name" value="HTH_LacI"/>
    <property type="match status" value="1"/>
</dbReference>
<dbReference type="SUPFAM" id="SSF47413">
    <property type="entry name" value="lambda repressor-like DNA-binding domains"/>
    <property type="match status" value="1"/>
</dbReference>
<dbReference type="InterPro" id="IPR046335">
    <property type="entry name" value="LacI/GalR-like_sensor"/>
</dbReference>
<evidence type="ECO:0000313" key="6">
    <source>
        <dbReference type="EMBL" id="MBT9282296.1"/>
    </source>
</evidence>
<evidence type="ECO:0000256" key="1">
    <source>
        <dbReference type="ARBA" id="ARBA00023015"/>
    </source>
</evidence>
<dbReference type="Pfam" id="PF00356">
    <property type="entry name" value="LacI"/>
    <property type="match status" value="1"/>
</dbReference>
<dbReference type="SMART" id="SM00354">
    <property type="entry name" value="HTH_LACI"/>
    <property type="match status" value="1"/>
</dbReference>